<dbReference type="InterPro" id="IPR025948">
    <property type="entry name" value="HTH-like_dom"/>
</dbReference>
<comment type="caution">
    <text evidence="3">The sequence shown here is derived from an EMBL/GenBank/DDBJ whole genome shotgun (WGS) entry which is preliminary data.</text>
</comment>
<gene>
    <name evidence="3" type="ORF">D3877_08695</name>
</gene>
<keyword evidence="4" id="KW-1185">Reference proteome</keyword>
<feature type="region of interest" description="Disordered" evidence="1">
    <location>
        <begin position="94"/>
        <end position="127"/>
    </location>
</feature>
<reference evidence="3 4" key="1">
    <citation type="submission" date="2018-09" db="EMBL/GenBank/DDBJ databases">
        <authorList>
            <person name="Zhu H."/>
        </authorList>
    </citation>
    <scope>NUCLEOTIDE SEQUENCE [LARGE SCALE GENOMIC DNA]</scope>
    <source>
        <strain evidence="3 4">K2W22B-5</strain>
    </source>
</reference>
<dbReference type="AlphaFoldDB" id="A0A418W3K3"/>
<evidence type="ECO:0000313" key="4">
    <source>
        <dbReference type="Proteomes" id="UP000283458"/>
    </source>
</evidence>
<evidence type="ECO:0000259" key="2">
    <source>
        <dbReference type="Pfam" id="PF13276"/>
    </source>
</evidence>
<dbReference type="Pfam" id="PF13276">
    <property type="entry name" value="HTH_21"/>
    <property type="match status" value="1"/>
</dbReference>
<feature type="domain" description="HTH-like" evidence="2">
    <location>
        <begin position="47"/>
        <end position="100"/>
    </location>
</feature>
<dbReference type="PANTHER" id="PTHR46889">
    <property type="entry name" value="TRANSPOSASE INSF FOR INSERTION SEQUENCE IS3B-RELATED"/>
    <property type="match status" value="1"/>
</dbReference>
<sequence length="127" mass="14385">MIYEAIDAKKAEIPVHRGCCLFGVSMSGYYAWKRRQPSRRQYDDMIVLAHIRNHFALSHETYGSPRMHAELKADGVSGGRHRIARLMRDNGMKALQKRRYKKTTDSDHGGPVAPNVLDQDFSAASPN</sequence>
<evidence type="ECO:0000313" key="3">
    <source>
        <dbReference type="EMBL" id="RJF84579.1"/>
    </source>
</evidence>
<protein>
    <recommendedName>
        <fullName evidence="2">HTH-like domain-containing protein</fullName>
    </recommendedName>
</protein>
<name>A0A418W3K3_9PROT</name>
<evidence type="ECO:0000256" key="1">
    <source>
        <dbReference type="SAM" id="MobiDB-lite"/>
    </source>
</evidence>
<accession>A0A418W3K3</accession>
<dbReference type="OrthoDB" id="9803878at2"/>
<dbReference type="Proteomes" id="UP000283458">
    <property type="component" value="Unassembled WGS sequence"/>
</dbReference>
<proteinExistence type="predicted"/>
<organism evidence="3 4">
    <name type="scientific">Azospirillum cavernae</name>
    <dbReference type="NCBI Taxonomy" id="2320860"/>
    <lineage>
        <taxon>Bacteria</taxon>
        <taxon>Pseudomonadati</taxon>
        <taxon>Pseudomonadota</taxon>
        <taxon>Alphaproteobacteria</taxon>
        <taxon>Rhodospirillales</taxon>
        <taxon>Azospirillaceae</taxon>
        <taxon>Azospirillum</taxon>
    </lineage>
</organism>
<dbReference type="EMBL" id="QYUL01000001">
    <property type="protein sequence ID" value="RJF84579.1"/>
    <property type="molecule type" value="Genomic_DNA"/>
</dbReference>
<dbReference type="InterPro" id="IPR050900">
    <property type="entry name" value="Transposase_IS3/IS150/IS904"/>
</dbReference>
<dbReference type="PANTHER" id="PTHR46889:SF4">
    <property type="entry name" value="TRANSPOSASE INSO FOR INSERTION SEQUENCE ELEMENT IS911B-RELATED"/>
    <property type="match status" value="1"/>
</dbReference>